<evidence type="ECO:0000256" key="1">
    <source>
        <dbReference type="SAM" id="MobiDB-lite"/>
    </source>
</evidence>
<evidence type="ECO:0000313" key="3">
    <source>
        <dbReference type="EMBL" id="QFW95481.1"/>
    </source>
</evidence>
<feature type="region of interest" description="Disordered" evidence="1">
    <location>
        <begin position="1"/>
        <end position="47"/>
    </location>
</feature>
<dbReference type="EMBL" id="KY315531">
    <property type="protein sequence ID" value="QFW66629.1"/>
    <property type="molecule type" value="Genomic_DNA"/>
</dbReference>
<dbReference type="EMBL" id="KY315531">
    <property type="protein sequence ID" value="QFW66612.1"/>
    <property type="molecule type" value="Genomic_DNA"/>
</dbReference>
<accession>A0A5P9ULI7</accession>
<sequence>MRKYTRHGHAERRQRATASMASIRKKKHVPKTPIRETPLHPLPVPPDATVTSVIRYLRVSTTDAYTRRHTNTHNPPMW</sequence>
<protein>
    <submittedName>
        <fullName evidence="3">Uncharacterized protein</fullName>
    </submittedName>
</protein>
<evidence type="ECO:0000313" key="2">
    <source>
        <dbReference type="EMBL" id="QFW66612.1"/>
    </source>
</evidence>
<organism evidence="3">
    <name type="scientific">Human betaherpesvirus 6</name>
    <dbReference type="NCBI Taxonomy" id="10368"/>
    <lineage>
        <taxon>Viruses</taxon>
        <taxon>Duplodnaviria</taxon>
        <taxon>Heunggongvirae</taxon>
        <taxon>Peploviricota</taxon>
        <taxon>Herviviricetes</taxon>
        <taxon>Herpesvirales</taxon>
        <taxon>Orthoherpesviridae</taxon>
        <taxon>Betaherpesvirinae</taxon>
        <taxon>Roseolovirus</taxon>
    </lineage>
</organism>
<feature type="compositionally biased region" description="Basic residues" evidence="1">
    <location>
        <begin position="1"/>
        <end position="12"/>
    </location>
</feature>
<reference evidence="3" key="1">
    <citation type="journal article" date="2018" name="BMC Genomics">
        <title>Comparative genomic, transcriptomic, and proteomic reannotation of human herpesvirus 6.</title>
        <authorList>
            <person name="Greninger A.L."/>
            <person name="Knudsen G.M."/>
            <person name="Roychoudhury P."/>
            <person name="Hanson D.J."/>
            <person name="Sedlak R.H."/>
            <person name="Xie H."/>
            <person name="Guan J."/>
            <person name="Nguyen T."/>
            <person name="Peddu V."/>
            <person name="Boeckh M."/>
            <person name="Huang M.L."/>
            <person name="Cook L."/>
            <person name="Depledge D.P."/>
            <person name="Zerr D.M."/>
            <person name="Koelle D.M."/>
            <person name="Gantt S."/>
            <person name="Yoshikawa T."/>
            <person name="Caserta M."/>
            <person name="Hill J.A."/>
            <person name="Jerome K.R."/>
        </authorList>
    </citation>
    <scope>NUCLEOTIDE SEQUENCE</scope>
    <source>
        <strain evidence="2">HP23A7</strain>
        <strain evidence="3">HP73F12</strain>
    </source>
</reference>
<proteinExistence type="predicted"/>
<dbReference type="EMBL" id="KY315540">
    <property type="protein sequence ID" value="QFW95498.1"/>
    <property type="molecule type" value="Genomic_DNA"/>
</dbReference>
<dbReference type="EMBL" id="KY315540">
    <property type="protein sequence ID" value="QFW95481.1"/>
    <property type="molecule type" value="Genomic_DNA"/>
</dbReference>
<name>A0A5P9ULI7_9BETA</name>